<sequence>MASATPARKSGPGLSVRDDACRRRKRETKETNGTREAAAVQGAFIGARLADGAMRSGGTDIGDSVAVRRGIVNLLNDSTPV</sequence>
<feature type="compositionally biased region" description="Basic and acidic residues" evidence="1">
    <location>
        <begin position="16"/>
        <end position="33"/>
    </location>
</feature>
<name>A0ABM5WI48_9BURK</name>
<proteinExistence type="predicted"/>
<keyword evidence="3" id="KW-1185">Reference proteome</keyword>
<reference evidence="3" key="1">
    <citation type="submission" date="2015-12" db="EMBL/GenBank/DDBJ databases">
        <title>Complete genome sequence of Pandoraea norimbergensis DSM 11628.</title>
        <authorList>
            <person name="Ee R."/>
            <person name="Lim Y.-L."/>
            <person name="Yong D."/>
            <person name="Yin W.-F."/>
            <person name="Chan K.-G."/>
        </authorList>
    </citation>
    <scope>NUCLEOTIDE SEQUENCE [LARGE SCALE GENOMIC DNA]</scope>
    <source>
        <strain evidence="3">DSM 11628</strain>
    </source>
</reference>
<evidence type="ECO:0000256" key="1">
    <source>
        <dbReference type="SAM" id="MobiDB-lite"/>
    </source>
</evidence>
<evidence type="ECO:0000313" key="3">
    <source>
        <dbReference type="Proteomes" id="UP000060277"/>
    </source>
</evidence>
<accession>A0ABM5WI48</accession>
<dbReference type="Proteomes" id="UP000060277">
    <property type="component" value="Chromosome"/>
</dbReference>
<evidence type="ECO:0000313" key="2">
    <source>
        <dbReference type="EMBL" id="ALS59599.1"/>
    </source>
</evidence>
<protein>
    <submittedName>
        <fullName evidence="2">Uncharacterized protein</fullName>
    </submittedName>
</protein>
<dbReference type="EMBL" id="CP013480">
    <property type="protein sequence ID" value="ALS59599.1"/>
    <property type="molecule type" value="Genomic_DNA"/>
</dbReference>
<organism evidence="2 3">
    <name type="scientific">Pandoraea norimbergensis</name>
    <dbReference type="NCBI Taxonomy" id="93219"/>
    <lineage>
        <taxon>Bacteria</taxon>
        <taxon>Pseudomonadati</taxon>
        <taxon>Pseudomonadota</taxon>
        <taxon>Betaproteobacteria</taxon>
        <taxon>Burkholderiales</taxon>
        <taxon>Burkholderiaceae</taxon>
        <taxon>Pandoraea</taxon>
    </lineage>
</organism>
<feature type="region of interest" description="Disordered" evidence="1">
    <location>
        <begin position="1"/>
        <end position="36"/>
    </location>
</feature>
<gene>
    <name evidence="2" type="ORF">AT302_07360</name>
</gene>